<dbReference type="InterPro" id="IPR011060">
    <property type="entry name" value="RibuloseP-bd_barrel"/>
</dbReference>
<protein>
    <recommendedName>
        <fullName evidence="4 9">N-(5'-phosphoribosyl)anthranilate isomerase</fullName>
        <shortName evidence="9">PRAI</shortName>
        <ecNumber evidence="3 9">5.3.1.24</ecNumber>
    </recommendedName>
</protein>
<evidence type="ECO:0000259" key="10">
    <source>
        <dbReference type="Pfam" id="PF00697"/>
    </source>
</evidence>
<dbReference type="UniPathway" id="UPA00035">
    <property type="reaction ID" value="UER00042"/>
</dbReference>
<evidence type="ECO:0000256" key="2">
    <source>
        <dbReference type="ARBA" id="ARBA00004664"/>
    </source>
</evidence>
<keyword evidence="5 9" id="KW-0028">Amino-acid biosynthesis</keyword>
<keyword evidence="6 9" id="KW-0822">Tryptophan biosynthesis</keyword>
<dbReference type="InterPro" id="IPR013785">
    <property type="entry name" value="Aldolase_TIM"/>
</dbReference>
<evidence type="ECO:0000256" key="3">
    <source>
        <dbReference type="ARBA" id="ARBA00012572"/>
    </source>
</evidence>
<dbReference type="EC" id="5.3.1.24" evidence="3 9"/>
<dbReference type="InterPro" id="IPR044643">
    <property type="entry name" value="TrpF_fam"/>
</dbReference>
<keyword evidence="8 9" id="KW-0413">Isomerase</keyword>
<evidence type="ECO:0000256" key="7">
    <source>
        <dbReference type="ARBA" id="ARBA00023141"/>
    </source>
</evidence>
<dbReference type="Pfam" id="PF00697">
    <property type="entry name" value="PRAI"/>
    <property type="match status" value="1"/>
</dbReference>
<dbReference type="GO" id="GO:0000162">
    <property type="term" value="P:L-tryptophan biosynthetic process"/>
    <property type="evidence" value="ECO:0007669"/>
    <property type="project" value="UniProtKB-UniRule"/>
</dbReference>
<dbReference type="EMBL" id="DSOK01000365">
    <property type="protein sequence ID" value="HEN16415.1"/>
    <property type="molecule type" value="Genomic_DNA"/>
</dbReference>
<keyword evidence="7 9" id="KW-0057">Aromatic amino acid biosynthesis</keyword>
<evidence type="ECO:0000256" key="8">
    <source>
        <dbReference type="ARBA" id="ARBA00023235"/>
    </source>
</evidence>
<dbReference type="SUPFAM" id="SSF51366">
    <property type="entry name" value="Ribulose-phoshate binding barrel"/>
    <property type="match status" value="1"/>
</dbReference>
<dbReference type="PANTHER" id="PTHR42894:SF1">
    <property type="entry name" value="N-(5'-PHOSPHORIBOSYL)ANTHRANILATE ISOMERASE"/>
    <property type="match status" value="1"/>
</dbReference>
<gene>
    <name evidence="9" type="primary">trpF</name>
    <name evidence="11" type="ORF">ENQ76_13210</name>
</gene>
<dbReference type="HAMAP" id="MF_00135">
    <property type="entry name" value="PRAI"/>
    <property type="match status" value="1"/>
</dbReference>
<evidence type="ECO:0000256" key="1">
    <source>
        <dbReference type="ARBA" id="ARBA00001164"/>
    </source>
</evidence>
<dbReference type="CDD" id="cd00405">
    <property type="entry name" value="PRAI"/>
    <property type="match status" value="1"/>
</dbReference>
<comment type="catalytic activity">
    <reaction evidence="1 9">
        <text>N-(5-phospho-beta-D-ribosyl)anthranilate = 1-(2-carboxyphenylamino)-1-deoxy-D-ribulose 5-phosphate</text>
        <dbReference type="Rhea" id="RHEA:21540"/>
        <dbReference type="ChEBI" id="CHEBI:18277"/>
        <dbReference type="ChEBI" id="CHEBI:58613"/>
        <dbReference type="EC" id="5.3.1.24"/>
    </reaction>
</comment>
<comment type="caution">
    <text evidence="11">The sequence shown here is derived from an EMBL/GenBank/DDBJ whole genome shotgun (WGS) entry which is preliminary data.</text>
</comment>
<evidence type="ECO:0000256" key="4">
    <source>
        <dbReference type="ARBA" id="ARBA00022272"/>
    </source>
</evidence>
<dbReference type="AlphaFoldDB" id="A0A7C2P780"/>
<reference evidence="11" key="1">
    <citation type="journal article" date="2020" name="mSystems">
        <title>Genome- and Community-Level Interaction Insights into Carbon Utilization and Element Cycling Functions of Hydrothermarchaeota in Hydrothermal Sediment.</title>
        <authorList>
            <person name="Zhou Z."/>
            <person name="Liu Y."/>
            <person name="Xu W."/>
            <person name="Pan J."/>
            <person name="Luo Z.H."/>
            <person name="Li M."/>
        </authorList>
    </citation>
    <scope>NUCLEOTIDE SEQUENCE [LARGE SCALE GENOMIC DNA]</scope>
    <source>
        <strain evidence="11">SpSt-339</strain>
    </source>
</reference>
<name>A0A7C2P780_9PLAN</name>
<organism evidence="11">
    <name type="scientific">Schlesneria paludicola</name>
    <dbReference type="NCBI Taxonomy" id="360056"/>
    <lineage>
        <taxon>Bacteria</taxon>
        <taxon>Pseudomonadati</taxon>
        <taxon>Planctomycetota</taxon>
        <taxon>Planctomycetia</taxon>
        <taxon>Planctomycetales</taxon>
        <taxon>Planctomycetaceae</taxon>
        <taxon>Schlesneria</taxon>
    </lineage>
</organism>
<dbReference type="Gene3D" id="3.20.20.70">
    <property type="entry name" value="Aldolase class I"/>
    <property type="match status" value="1"/>
</dbReference>
<dbReference type="PANTHER" id="PTHR42894">
    <property type="entry name" value="N-(5'-PHOSPHORIBOSYL)ANTHRANILATE ISOMERASE"/>
    <property type="match status" value="1"/>
</dbReference>
<dbReference type="GO" id="GO:0004640">
    <property type="term" value="F:phosphoribosylanthranilate isomerase activity"/>
    <property type="evidence" value="ECO:0007669"/>
    <property type="project" value="UniProtKB-UniRule"/>
</dbReference>
<comment type="similarity">
    <text evidence="9">Belongs to the TrpF family.</text>
</comment>
<accession>A0A7C2P780</accession>
<comment type="pathway">
    <text evidence="2 9">Amino-acid biosynthesis; L-tryptophan biosynthesis; L-tryptophan from chorismate: step 3/5.</text>
</comment>
<evidence type="ECO:0000256" key="9">
    <source>
        <dbReference type="HAMAP-Rule" id="MF_00135"/>
    </source>
</evidence>
<proteinExistence type="inferred from homology"/>
<evidence type="ECO:0000313" key="11">
    <source>
        <dbReference type="EMBL" id="HEN16415.1"/>
    </source>
</evidence>
<dbReference type="InterPro" id="IPR001240">
    <property type="entry name" value="PRAI_dom"/>
</dbReference>
<feature type="domain" description="N-(5'phosphoribosyl) anthranilate isomerase (PRAI)" evidence="10">
    <location>
        <begin position="15"/>
        <end position="223"/>
    </location>
</feature>
<evidence type="ECO:0000256" key="5">
    <source>
        <dbReference type="ARBA" id="ARBA00022605"/>
    </source>
</evidence>
<sequence length="228" mass="24323">MGLGVRQGWRAVWTKICGIRDPAVLEWLLPLAPSAIGLNFFPSSPRFVSPEVARDIASRLPPHIESVGVFVNVTAPEAAGIAEMVGLNRVQFHGDDPPALLAEFQRLCPTASIIRAARMPVEGLAGLAAYLDECRNLGVVLSACLIDAYVTGHYGGTGTVVSWDKLRQDYRTREWPPLILAGGLTAGNVAAAIRTVKPWGVDVASGVESSPGVKDRTLTERFLAAARG</sequence>
<evidence type="ECO:0000256" key="6">
    <source>
        <dbReference type="ARBA" id="ARBA00022822"/>
    </source>
</evidence>